<reference evidence="3" key="1">
    <citation type="submission" date="2022-01" db="EMBL/GenBank/DDBJ databases">
        <authorList>
            <person name="Jo J.-H."/>
            <person name="Im W.-T."/>
        </authorList>
    </citation>
    <scope>NUCLEOTIDE SEQUENCE</scope>
    <source>
        <strain evidence="3">G124</strain>
    </source>
</reference>
<evidence type="ECO:0000313" key="3">
    <source>
        <dbReference type="EMBL" id="MCF2514629.1"/>
    </source>
</evidence>
<evidence type="ECO:0000313" key="4">
    <source>
        <dbReference type="Proteomes" id="UP001139410"/>
    </source>
</evidence>
<comment type="caution">
    <text evidence="3">The sequence shown here is derived from an EMBL/GenBank/DDBJ whole genome shotgun (WGS) entry which is preliminary data.</text>
</comment>
<proteinExistence type="predicted"/>
<gene>
    <name evidence="3" type="ORF">LVY65_06060</name>
</gene>
<feature type="chain" id="PRO_5040810644" evidence="1">
    <location>
        <begin position="21"/>
        <end position="172"/>
    </location>
</feature>
<dbReference type="Pfam" id="PF13924">
    <property type="entry name" value="Lipocalin_5"/>
    <property type="match status" value="1"/>
</dbReference>
<evidence type="ECO:0000259" key="2">
    <source>
        <dbReference type="Pfam" id="PF13924"/>
    </source>
</evidence>
<organism evidence="3 4">
    <name type="scientific">Sphingomonas cremea</name>
    <dbReference type="NCBI Taxonomy" id="2904799"/>
    <lineage>
        <taxon>Bacteria</taxon>
        <taxon>Pseudomonadati</taxon>
        <taxon>Pseudomonadota</taxon>
        <taxon>Alphaproteobacteria</taxon>
        <taxon>Sphingomonadales</taxon>
        <taxon>Sphingomonadaceae</taxon>
        <taxon>Sphingomonas</taxon>
    </lineage>
</organism>
<dbReference type="Proteomes" id="UP001139410">
    <property type="component" value="Unassembled WGS sequence"/>
</dbReference>
<sequence>MLKRRDVLAAGLVLPMAAQAAPAKHHSQSRVPLVGAWSLIDAMTVQKDGRTGPWNDLPRPYSGLIVYEPNGMMSVQIASARPPLPEDVDFKNLPADQQLAYLHSYYAYYGRYEFDRAKSVVTHFVVSSLDPTEIGIDYRRKVKLVGDVVTLTTIPRATSTSGSHNVLSWRRV</sequence>
<accession>A0A9X1TVW8</accession>
<dbReference type="InterPro" id="IPR024311">
    <property type="entry name" value="Lipocalin-like"/>
</dbReference>
<keyword evidence="4" id="KW-1185">Reference proteome</keyword>
<name>A0A9X1TVW8_9SPHN</name>
<feature type="domain" description="Lipocalin-like" evidence="2">
    <location>
        <begin position="34"/>
        <end position="172"/>
    </location>
</feature>
<feature type="signal peptide" evidence="1">
    <location>
        <begin position="1"/>
        <end position="20"/>
    </location>
</feature>
<keyword evidence="1" id="KW-0732">Signal</keyword>
<dbReference type="RefSeq" id="WP_235067085.1">
    <property type="nucleotide sequence ID" value="NZ_JAKFGM010000001.1"/>
</dbReference>
<evidence type="ECO:0000256" key="1">
    <source>
        <dbReference type="SAM" id="SignalP"/>
    </source>
</evidence>
<protein>
    <submittedName>
        <fullName evidence="3">Lipocalin-like domain-containing protein</fullName>
    </submittedName>
</protein>
<dbReference type="AlphaFoldDB" id="A0A9X1TVW8"/>
<dbReference type="EMBL" id="JAKFGM010000001">
    <property type="protein sequence ID" value="MCF2514629.1"/>
    <property type="molecule type" value="Genomic_DNA"/>
</dbReference>